<dbReference type="InterPro" id="IPR003599">
    <property type="entry name" value="Ig_sub"/>
</dbReference>
<proteinExistence type="predicted"/>
<dbReference type="FunFam" id="2.60.40.10:FF:001230">
    <property type="entry name" value="Immunoglobulin kappa variable 8-16"/>
    <property type="match status" value="1"/>
</dbReference>
<sequence length="219" mass="23058">MAWAPLLLALLTYCSGSLAQFVLTQPPSASASPGQTVTISCARSSGSISSYYVSWYQQKPGSAPKLIIYQWSTRPSGIPDRFSGSKDASANAASLTISGVQADDEADYYCVSYDSSSNSTVLQTHGELRQKHPSAAHVPLLQSHYRFSVSCLGGWRPGDVAALWRQAVGYCAGMGQMAGEGLCSVVLLTSAGATRHVSPPVPAVRGHIGGVAFPFPTSR</sequence>
<dbReference type="InterPro" id="IPR013106">
    <property type="entry name" value="Ig_V-set"/>
</dbReference>
<reference evidence="3" key="2">
    <citation type="submission" date="2025-09" db="UniProtKB">
        <authorList>
            <consortium name="Ensembl"/>
        </authorList>
    </citation>
    <scope>IDENTIFICATION</scope>
</reference>
<feature type="domain" description="Ig-like" evidence="2">
    <location>
        <begin position="5"/>
        <end position="123"/>
    </location>
</feature>
<evidence type="ECO:0000313" key="4">
    <source>
        <dbReference type="Proteomes" id="UP000694403"/>
    </source>
</evidence>
<protein>
    <recommendedName>
        <fullName evidence="2">Ig-like domain-containing protein</fullName>
    </recommendedName>
</protein>
<dbReference type="Ensembl" id="ENSCSRT00000017120.1">
    <property type="protein sequence ID" value="ENSCSRP00000016391.1"/>
    <property type="gene ID" value="ENSCSRG00000012515.1"/>
</dbReference>
<dbReference type="InterPro" id="IPR036179">
    <property type="entry name" value="Ig-like_dom_sf"/>
</dbReference>
<keyword evidence="4" id="KW-1185">Reference proteome</keyword>
<dbReference type="AlphaFoldDB" id="A0A8C3SNS5"/>
<dbReference type="InterPro" id="IPR007110">
    <property type="entry name" value="Ig-like_dom"/>
</dbReference>
<dbReference type="Gene3D" id="2.60.40.10">
    <property type="entry name" value="Immunoglobulins"/>
    <property type="match status" value="1"/>
</dbReference>
<dbReference type="SMART" id="SM00409">
    <property type="entry name" value="IG"/>
    <property type="match status" value="1"/>
</dbReference>
<dbReference type="Pfam" id="PF07686">
    <property type="entry name" value="V-set"/>
    <property type="match status" value="1"/>
</dbReference>
<keyword evidence="1" id="KW-0732">Signal</keyword>
<evidence type="ECO:0000256" key="1">
    <source>
        <dbReference type="SAM" id="SignalP"/>
    </source>
</evidence>
<dbReference type="SUPFAM" id="SSF48726">
    <property type="entry name" value="Immunoglobulin"/>
    <property type="match status" value="1"/>
</dbReference>
<dbReference type="PROSITE" id="PS50835">
    <property type="entry name" value="IG_LIKE"/>
    <property type="match status" value="1"/>
</dbReference>
<evidence type="ECO:0000259" key="2">
    <source>
        <dbReference type="PROSITE" id="PS50835"/>
    </source>
</evidence>
<dbReference type="SMART" id="SM00406">
    <property type="entry name" value="IGv"/>
    <property type="match status" value="1"/>
</dbReference>
<reference evidence="3" key="1">
    <citation type="submission" date="2025-08" db="UniProtKB">
        <authorList>
            <consortium name="Ensembl"/>
        </authorList>
    </citation>
    <scope>IDENTIFICATION</scope>
</reference>
<dbReference type="InterPro" id="IPR013783">
    <property type="entry name" value="Ig-like_fold"/>
</dbReference>
<evidence type="ECO:0000313" key="3">
    <source>
        <dbReference type="Ensembl" id="ENSCSRP00000016391.1"/>
    </source>
</evidence>
<accession>A0A8C3SNS5</accession>
<feature type="signal peptide" evidence="1">
    <location>
        <begin position="1"/>
        <end position="19"/>
    </location>
</feature>
<dbReference type="InterPro" id="IPR050150">
    <property type="entry name" value="IgV_Light_Chain"/>
</dbReference>
<name>A0A8C3SNS5_CHESE</name>
<feature type="chain" id="PRO_5033982944" description="Ig-like domain-containing protein" evidence="1">
    <location>
        <begin position="20"/>
        <end position="219"/>
    </location>
</feature>
<organism evidence="3 4">
    <name type="scientific">Chelydra serpentina</name>
    <name type="common">Snapping turtle</name>
    <name type="synonym">Testudo serpentina</name>
    <dbReference type="NCBI Taxonomy" id="8475"/>
    <lineage>
        <taxon>Eukaryota</taxon>
        <taxon>Metazoa</taxon>
        <taxon>Chordata</taxon>
        <taxon>Craniata</taxon>
        <taxon>Vertebrata</taxon>
        <taxon>Euteleostomi</taxon>
        <taxon>Archelosauria</taxon>
        <taxon>Testudinata</taxon>
        <taxon>Testudines</taxon>
        <taxon>Cryptodira</taxon>
        <taxon>Durocryptodira</taxon>
        <taxon>Americhelydia</taxon>
        <taxon>Chelydroidea</taxon>
        <taxon>Chelydridae</taxon>
        <taxon>Chelydra</taxon>
    </lineage>
</organism>
<dbReference type="PANTHER" id="PTHR23267">
    <property type="entry name" value="IMMUNOGLOBULIN LIGHT CHAIN"/>
    <property type="match status" value="1"/>
</dbReference>
<dbReference type="Proteomes" id="UP000694403">
    <property type="component" value="Unplaced"/>
</dbReference>